<protein>
    <submittedName>
        <fullName evidence="2">Uncharacterized protein</fullName>
    </submittedName>
</protein>
<accession>A0A813FJV4</accession>
<evidence type="ECO:0000256" key="1">
    <source>
        <dbReference type="SAM" id="Phobius"/>
    </source>
</evidence>
<reference evidence="2" key="1">
    <citation type="submission" date="2021-02" db="EMBL/GenBank/DDBJ databases">
        <authorList>
            <person name="Dougan E. K."/>
            <person name="Rhodes N."/>
            <person name="Thang M."/>
            <person name="Chan C."/>
        </authorList>
    </citation>
    <scope>NUCLEOTIDE SEQUENCE</scope>
</reference>
<dbReference type="Proteomes" id="UP000654075">
    <property type="component" value="Unassembled WGS sequence"/>
</dbReference>
<evidence type="ECO:0000313" key="2">
    <source>
        <dbReference type="EMBL" id="CAE8612264.1"/>
    </source>
</evidence>
<evidence type="ECO:0000313" key="3">
    <source>
        <dbReference type="Proteomes" id="UP000654075"/>
    </source>
</evidence>
<sequence>MSHSDFKTHHALRVDVIKLSSALISKSDSYDIILQNQEISTFAIHMSALPTTLALLHIGAALRLLIFASSAGAINTDCNRPERRNGGFAESTSSCSSRWACCYDVLVGFCVCAAV</sequence>
<keyword evidence="1" id="KW-0812">Transmembrane</keyword>
<feature type="transmembrane region" description="Helical" evidence="1">
    <location>
        <begin position="54"/>
        <end position="74"/>
    </location>
</feature>
<proteinExistence type="predicted"/>
<dbReference type="AlphaFoldDB" id="A0A813FJV4"/>
<name>A0A813FJV4_POLGL</name>
<comment type="caution">
    <text evidence="2">The sequence shown here is derived from an EMBL/GenBank/DDBJ whole genome shotgun (WGS) entry which is preliminary data.</text>
</comment>
<keyword evidence="1" id="KW-1133">Transmembrane helix</keyword>
<dbReference type="EMBL" id="CAJNNV010025103">
    <property type="protein sequence ID" value="CAE8612264.1"/>
    <property type="molecule type" value="Genomic_DNA"/>
</dbReference>
<keyword evidence="1" id="KW-0472">Membrane</keyword>
<keyword evidence="3" id="KW-1185">Reference proteome</keyword>
<gene>
    <name evidence="2" type="ORF">PGLA1383_LOCUS30060</name>
</gene>
<organism evidence="2 3">
    <name type="scientific">Polarella glacialis</name>
    <name type="common">Dinoflagellate</name>
    <dbReference type="NCBI Taxonomy" id="89957"/>
    <lineage>
        <taxon>Eukaryota</taxon>
        <taxon>Sar</taxon>
        <taxon>Alveolata</taxon>
        <taxon>Dinophyceae</taxon>
        <taxon>Suessiales</taxon>
        <taxon>Suessiaceae</taxon>
        <taxon>Polarella</taxon>
    </lineage>
</organism>